<evidence type="ECO:0000256" key="1">
    <source>
        <dbReference type="ARBA" id="ARBA00023203"/>
    </source>
</evidence>
<evidence type="ECO:0000256" key="3">
    <source>
        <dbReference type="SAM" id="MobiDB-lite"/>
    </source>
</evidence>
<dbReference type="InterPro" id="IPR028290">
    <property type="entry name" value="WASH1"/>
</dbReference>
<feature type="compositionally biased region" description="Polar residues" evidence="3">
    <location>
        <begin position="294"/>
        <end position="309"/>
    </location>
</feature>
<feature type="compositionally biased region" description="Pro residues" evidence="3">
    <location>
        <begin position="368"/>
        <end position="377"/>
    </location>
</feature>
<dbReference type="PANTHER" id="PTHR23331:SF1">
    <property type="entry name" value="WASH COMPLEX SUBUNIT 1"/>
    <property type="match status" value="1"/>
</dbReference>
<feature type="region of interest" description="Disordered" evidence="3">
    <location>
        <begin position="262"/>
        <end position="437"/>
    </location>
</feature>
<dbReference type="GO" id="GO:0055037">
    <property type="term" value="C:recycling endosome"/>
    <property type="evidence" value="ECO:0007669"/>
    <property type="project" value="TreeGrafter"/>
</dbReference>
<evidence type="ECO:0000259" key="4">
    <source>
        <dbReference type="PROSITE" id="PS51082"/>
    </source>
</evidence>
<feature type="compositionally biased region" description="Low complexity" evidence="3">
    <location>
        <begin position="326"/>
        <end position="336"/>
    </location>
</feature>
<evidence type="ECO:0000256" key="2">
    <source>
        <dbReference type="SAM" id="Coils"/>
    </source>
</evidence>
<feature type="coiled-coil region" evidence="2">
    <location>
        <begin position="19"/>
        <end position="53"/>
    </location>
</feature>
<dbReference type="GO" id="GO:0043014">
    <property type="term" value="F:alpha-tubulin binding"/>
    <property type="evidence" value="ECO:0007669"/>
    <property type="project" value="InterPro"/>
</dbReference>
<proteinExistence type="predicted"/>
<organism evidence="5">
    <name type="scientific">Noctiluca scintillans</name>
    <name type="common">Sea sparkle</name>
    <name type="synonym">Red tide dinoflagellate</name>
    <dbReference type="NCBI Taxonomy" id="2966"/>
    <lineage>
        <taxon>Eukaryota</taxon>
        <taxon>Sar</taxon>
        <taxon>Alveolata</taxon>
        <taxon>Dinophyceae</taxon>
        <taxon>Noctilucales</taxon>
        <taxon>Noctilucaceae</taxon>
        <taxon>Noctiluca</taxon>
    </lineage>
</organism>
<dbReference type="GO" id="GO:0071203">
    <property type="term" value="C:WASH complex"/>
    <property type="evidence" value="ECO:0007669"/>
    <property type="project" value="InterPro"/>
</dbReference>
<sequence>MLGVIEALDQFHRRSTQIFDRIEEHCGSVEERLNSLEDRLERSVSTIENARGSTQQLTVQSGRQLRRWKGQHCTERTLDEDTLTALGIAASLPEETALGSAPSLTTAAADLARVCRGVTALDTGVRRKGRERENPEKLLEGQGRLTSVAELFLFNTKTNAYVDNRQEVDNFAVPPESEDEDVDRITSLRPERIAPSFRLDEDEVDPRQEDLRFVPRAADRVTFQLPDVLNLGGVVAGGWNHEDAAEDTTKAVWDDVPALRRGSDAASAVSGKSKKSRKSTVSDRRSVVMGTDFGASTKSASEQAASTSGIARAPSLFRPPGRANLAASDDASRPAAAIPPPSSTAPPEVPKKSPPPPAKVKGKGKGKGPPPPPPPPAGKGGGKGPPPPPKKPPPPPGKAKAGGGGKAAMFASIQKGAALRKAPPPKERAGAPVGRVL</sequence>
<feature type="domain" description="WH2" evidence="4">
    <location>
        <begin position="405"/>
        <end position="422"/>
    </location>
</feature>
<dbReference type="PROSITE" id="PS51082">
    <property type="entry name" value="WH2"/>
    <property type="match status" value="1"/>
</dbReference>
<gene>
    <name evidence="5" type="ORF">NSCI0253_LOCUS32775</name>
</gene>
<dbReference type="InterPro" id="IPR003124">
    <property type="entry name" value="WH2_dom"/>
</dbReference>
<dbReference type="GO" id="GO:0006887">
    <property type="term" value="P:exocytosis"/>
    <property type="evidence" value="ECO:0007669"/>
    <property type="project" value="TreeGrafter"/>
</dbReference>
<feature type="compositionally biased region" description="Pro residues" evidence="3">
    <location>
        <begin position="337"/>
        <end position="358"/>
    </location>
</feature>
<protein>
    <recommendedName>
        <fullName evidence="4">WH2 domain-containing protein</fullName>
    </recommendedName>
</protein>
<dbReference type="GO" id="GO:0034314">
    <property type="term" value="P:Arp2/3 complex-mediated actin nucleation"/>
    <property type="evidence" value="ECO:0007669"/>
    <property type="project" value="InterPro"/>
</dbReference>
<dbReference type="AlphaFoldDB" id="A0A7S1ALW2"/>
<accession>A0A7S1ALW2</accession>
<dbReference type="GO" id="GO:0005769">
    <property type="term" value="C:early endosome"/>
    <property type="evidence" value="ECO:0007669"/>
    <property type="project" value="InterPro"/>
</dbReference>
<dbReference type="EMBL" id="HBFQ01046076">
    <property type="protein sequence ID" value="CAD8858421.1"/>
    <property type="molecule type" value="Transcribed_RNA"/>
</dbReference>
<name>A0A7S1ALW2_NOCSC</name>
<dbReference type="GO" id="GO:0003779">
    <property type="term" value="F:actin binding"/>
    <property type="evidence" value="ECO:0007669"/>
    <property type="project" value="UniProtKB-KW"/>
</dbReference>
<dbReference type="GO" id="GO:0032456">
    <property type="term" value="P:endocytic recycling"/>
    <property type="evidence" value="ECO:0007669"/>
    <property type="project" value="TreeGrafter"/>
</dbReference>
<dbReference type="GO" id="GO:0005829">
    <property type="term" value="C:cytosol"/>
    <property type="evidence" value="ECO:0007669"/>
    <property type="project" value="GOC"/>
</dbReference>
<feature type="compositionally biased region" description="Pro residues" evidence="3">
    <location>
        <begin position="384"/>
        <end position="397"/>
    </location>
</feature>
<dbReference type="PANTHER" id="PTHR23331">
    <property type="entry name" value="CXYORF1"/>
    <property type="match status" value="1"/>
</dbReference>
<dbReference type="GO" id="GO:0042147">
    <property type="term" value="P:retrograde transport, endosome to Golgi"/>
    <property type="evidence" value="ECO:0007669"/>
    <property type="project" value="TreeGrafter"/>
</dbReference>
<evidence type="ECO:0000313" key="5">
    <source>
        <dbReference type="EMBL" id="CAD8858421.1"/>
    </source>
</evidence>
<keyword evidence="2" id="KW-0175">Coiled coil</keyword>
<keyword evidence="1" id="KW-0009">Actin-binding</keyword>
<reference evidence="5" key="1">
    <citation type="submission" date="2021-01" db="EMBL/GenBank/DDBJ databases">
        <authorList>
            <person name="Corre E."/>
            <person name="Pelletier E."/>
            <person name="Niang G."/>
            <person name="Scheremetjew M."/>
            <person name="Finn R."/>
            <person name="Kale V."/>
            <person name="Holt S."/>
            <person name="Cochrane G."/>
            <person name="Meng A."/>
            <person name="Brown T."/>
            <person name="Cohen L."/>
        </authorList>
    </citation>
    <scope>NUCLEOTIDE SEQUENCE</scope>
</reference>
<dbReference type="GO" id="GO:0043015">
    <property type="term" value="F:gamma-tubulin binding"/>
    <property type="evidence" value="ECO:0007669"/>
    <property type="project" value="TreeGrafter"/>
</dbReference>